<evidence type="ECO:0000256" key="6">
    <source>
        <dbReference type="SAM" id="Phobius"/>
    </source>
</evidence>
<evidence type="ECO:0000256" key="4">
    <source>
        <dbReference type="ARBA" id="ARBA00022989"/>
    </source>
</evidence>
<evidence type="ECO:0000313" key="7">
    <source>
        <dbReference type="EMBL" id="PWJ75115.1"/>
    </source>
</evidence>
<keyword evidence="8" id="KW-1185">Reference proteome</keyword>
<comment type="subcellular location">
    <subcellularLocation>
        <location evidence="1">Cell membrane</location>
        <topology evidence="1">Multi-pass membrane protein</topology>
    </subcellularLocation>
</comment>
<feature type="transmembrane region" description="Helical" evidence="6">
    <location>
        <begin position="113"/>
        <end position="132"/>
    </location>
</feature>
<dbReference type="PANTHER" id="PTHR32196">
    <property type="entry name" value="ABC TRANSPORTER PERMEASE PROTEIN YPHD-RELATED-RELATED"/>
    <property type="match status" value="1"/>
</dbReference>
<feature type="transmembrane region" description="Helical" evidence="6">
    <location>
        <begin position="37"/>
        <end position="57"/>
    </location>
</feature>
<evidence type="ECO:0000256" key="2">
    <source>
        <dbReference type="ARBA" id="ARBA00022475"/>
    </source>
</evidence>
<feature type="transmembrane region" description="Helical" evidence="6">
    <location>
        <begin position="152"/>
        <end position="170"/>
    </location>
</feature>
<name>A0AB73T3A2_9FIRM</name>
<keyword evidence="4 6" id="KW-1133">Transmembrane helix</keyword>
<accession>A0AB73T3A2</accession>
<evidence type="ECO:0000256" key="1">
    <source>
        <dbReference type="ARBA" id="ARBA00004651"/>
    </source>
</evidence>
<keyword evidence="5 6" id="KW-0472">Membrane</keyword>
<evidence type="ECO:0000313" key="8">
    <source>
        <dbReference type="Proteomes" id="UP000245412"/>
    </source>
</evidence>
<keyword evidence="2" id="KW-1003">Cell membrane</keyword>
<gene>
    <name evidence="7" type="ORF">C7383_107122</name>
</gene>
<feature type="transmembrane region" description="Helical" evidence="6">
    <location>
        <begin position="288"/>
        <end position="308"/>
    </location>
</feature>
<feature type="transmembrane region" description="Helical" evidence="6">
    <location>
        <begin position="226"/>
        <end position="248"/>
    </location>
</feature>
<feature type="transmembrane region" description="Helical" evidence="6">
    <location>
        <begin position="87"/>
        <end position="106"/>
    </location>
</feature>
<keyword evidence="3 6" id="KW-0812">Transmembrane</keyword>
<feature type="transmembrane region" description="Helical" evidence="6">
    <location>
        <begin position="260"/>
        <end position="282"/>
    </location>
</feature>
<reference evidence="7 8" key="1">
    <citation type="submission" date="2018-05" db="EMBL/GenBank/DDBJ databases">
        <authorList>
            <person name="Goeker M."/>
            <person name="Huntemann M."/>
            <person name="Clum A."/>
            <person name="Pillay M."/>
            <person name="Palaniappan K."/>
            <person name="Varghese N."/>
            <person name="Mikhailova N."/>
            <person name="Stamatis D."/>
            <person name="Reddy T."/>
            <person name="Daum C."/>
            <person name="Shapiro N."/>
            <person name="Ivanova N."/>
            <person name="Kyrpides N."/>
            <person name="Woyke T."/>
        </authorList>
    </citation>
    <scope>NUCLEOTIDE SEQUENCE [LARGE SCALE GENOMIC DNA]</scope>
    <source>
        <strain evidence="7 8">DSM 26524</strain>
    </source>
</reference>
<comment type="caution">
    <text evidence="7">The sequence shown here is derived from an EMBL/GenBank/DDBJ whole genome shotgun (WGS) entry which is preliminary data.</text>
</comment>
<evidence type="ECO:0000256" key="5">
    <source>
        <dbReference type="ARBA" id="ARBA00023136"/>
    </source>
</evidence>
<feature type="transmembrane region" description="Helical" evidence="6">
    <location>
        <begin position="64"/>
        <end position="81"/>
    </location>
</feature>
<feature type="transmembrane region" description="Helical" evidence="6">
    <location>
        <begin position="200"/>
        <end position="220"/>
    </location>
</feature>
<dbReference type="Proteomes" id="UP000245412">
    <property type="component" value="Unassembled WGS sequence"/>
</dbReference>
<proteinExistence type="predicted"/>
<dbReference type="AlphaFoldDB" id="A0AB73T3A2"/>
<dbReference type="PANTHER" id="PTHR32196:SF69">
    <property type="entry name" value="BRANCHED-CHAIN AMINO ACID TRANSPORT SYSTEM, PERMEASE PROTEIN"/>
    <property type="match status" value="1"/>
</dbReference>
<dbReference type="EMBL" id="QGGY01000007">
    <property type="protein sequence ID" value="PWJ75115.1"/>
    <property type="molecule type" value="Genomic_DNA"/>
</dbReference>
<dbReference type="InterPro" id="IPR001851">
    <property type="entry name" value="ABC_transp_permease"/>
</dbReference>
<dbReference type="RefSeq" id="WP_109626910.1">
    <property type="nucleotide sequence ID" value="NZ_CABJAT010000004.1"/>
</dbReference>
<protein>
    <submittedName>
        <fullName evidence="7">Monosaccharide ABC transporter membrane protein (CUT2 family)</fullName>
    </submittedName>
</protein>
<dbReference type="GO" id="GO:0005886">
    <property type="term" value="C:plasma membrane"/>
    <property type="evidence" value="ECO:0007669"/>
    <property type="project" value="UniProtKB-SubCell"/>
</dbReference>
<sequence>MKKKAISSVGIFALPVLLFLFFSLICEGFGIHTLQIVISQSIIPTILGLAMALVMLCGLMDFSAGARVILGSAVGALMAQWFGLAGFLIGCIAGAFVGGIIIAFLYRLLRIPSMVVSMGVVLVMEVVSYKLAEIGGLTGAVKISNEIAAFGEWPKNLIIIIIASLIYYFIQYKTSTGCRIMACGNDEVMLKNMGVNTGKLKFTAFALSGIFCAFGAVVQSCYSGQVTVAIGMVSMSMVFKPMMGVLIGMQLLKLVDNMPLMIFIGELTISIIFNGFIALGLTDNLQNIVLGVFLLAVLGISGNAGNIAEYRRKRAVRREAGTV</sequence>
<dbReference type="Pfam" id="PF02653">
    <property type="entry name" value="BPD_transp_2"/>
    <property type="match status" value="1"/>
</dbReference>
<dbReference type="GO" id="GO:0022857">
    <property type="term" value="F:transmembrane transporter activity"/>
    <property type="evidence" value="ECO:0007669"/>
    <property type="project" value="InterPro"/>
</dbReference>
<evidence type="ECO:0000256" key="3">
    <source>
        <dbReference type="ARBA" id="ARBA00022692"/>
    </source>
</evidence>
<feature type="transmembrane region" description="Helical" evidence="6">
    <location>
        <begin position="12"/>
        <end position="31"/>
    </location>
</feature>
<organism evidence="7 8">
    <name type="scientific">Murimonas intestini</name>
    <dbReference type="NCBI Taxonomy" id="1337051"/>
    <lineage>
        <taxon>Bacteria</taxon>
        <taxon>Bacillati</taxon>
        <taxon>Bacillota</taxon>
        <taxon>Clostridia</taxon>
        <taxon>Lachnospirales</taxon>
        <taxon>Lachnospiraceae</taxon>
        <taxon>Murimonas</taxon>
    </lineage>
</organism>